<comment type="caution">
    <text evidence="6">The sequence shown here is derived from an EMBL/GenBank/DDBJ whole genome shotgun (WGS) entry which is preliminary data.</text>
</comment>
<protein>
    <recommendedName>
        <fullName evidence="5">CCT domain-containing protein</fullName>
    </recommendedName>
</protein>
<dbReference type="PANTHER" id="PTHR31874">
    <property type="entry name" value="CCT MOTIF FAMILY PROTEIN, EXPRESSED"/>
    <property type="match status" value="1"/>
</dbReference>
<dbReference type="Pfam" id="PF06203">
    <property type="entry name" value="CCT"/>
    <property type="match status" value="1"/>
</dbReference>
<accession>A0ABD3A3N3</accession>
<feature type="compositionally biased region" description="Basic residues" evidence="4">
    <location>
        <begin position="31"/>
        <end position="41"/>
    </location>
</feature>
<feature type="region of interest" description="Disordered" evidence="4">
    <location>
        <begin position="1"/>
        <end position="41"/>
    </location>
</feature>
<evidence type="ECO:0000313" key="6">
    <source>
        <dbReference type="EMBL" id="KAL3526356.1"/>
    </source>
</evidence>
<evidence type="ECO:0000256" key="2">
    <source>
        <dbReference type="ARBA" id="ARBA00023242"/>
    </source>
</evidence>
<comment type="subcellular location">
    <subcellularLocation>
        <location evidence="1 3">Nucleus</location>
    </subcellularLocation>
</comment>
<keyword evidence="2 3" id="KW-0539">Nucleus</keyword>
<sequence length="348" mass="39425">MVLDLRKEMRTKRRMPRKQYTSSDVGEKTIKKSLRKTRNKTRKPKYLSLRLRYFSTDQKLQESTEIPTTTSSAQLNLFPLHPENLVEEKDAHDENVAILFSAADGGATTLNGVLGAASTSSSDEDMNKNHSTTTTLSASDSLTFAYGRRVRDSEEEVALVKTAMRNKEREPSEEKWVSLSEVVERRGDEEVSSRGAADLGGCWRNQRLSLKLDYEEILNAWSDKGPLYIHGAVDSPQTVPDIHDHFLASDLSNGINDGWGNSGGCVWRVPELLLTSKGNELAPILIEVKAEEQQEQAMVKAAGQREASVQRYKEKRQNRLFSKKIRYEVRKLNADKRPRLKGRFVKRD</sequence>
<evidence type="ECO:0000256" key="1">
    <source>
        <dbReference type="ARBA" id="ARBA00004123"/>
    </source>
</evidence>
<dbReference type="InterPro" id="IPR010402">
    <property type="entry name" value="CCT_domain"/>
</dbReference>
<dbReference type="AlphaFoldDB" id="A0ABD3A3N3"/>
<dbReference type="InterPro" id="IPR052453">
    <property type="entry name" value="CONSTANS-like_ZF"/>
</dbReference>
<dbReference type="PANTHER" id="PTHR31874:SF25">
    <property type="entry name" value="CCT MOTIF FAMILY PROTEIN"/>
    <property type="match status" value="1"/>
</dbReference>
<gene>
    <name evidence="6" type="ORF">ACH5RR_011012</name>
</gene>
<evidence type="ECO:0000313" key="7">
    <source>
        <dbReference type="Proteomes" id="UP001630127"/>
    </source>
</evidence>
<dbReference type="EMBL" id="JBJUIK010000005">
    <property type="protein sequence ID" value="KAL3526356.1"/>
    <property type="molecule type" value="Genomic_DNA"/>
</dbReference>
<evidence type="ECO:0000256" key="4">
    <source>
        <dbReference type="SAM" id="MobiDB-lite"/>
    </source>
</evidence>
<evidence type="ECO:0000259" key="5">
    <source>
        <dbReference type="PROSITE" id="PS51017"/>
    </source>
</evidence>
<feature type="domain" description="CCT" evidence="5">
    <location>
        <begin position="305"/>
        <end position="347"/>
    </location>
</feature>
<dbReference type="GO" id="GO:0005634">
    <property type="term" value="C:nucleus"/>
    <property type="evidence" value="ECO:0007669"/>
    <property type="project" value="UniProtKB-SubCell"/>
</dbReference>
<keyword evidence="7" id="KW-1185">Reference proteome</keyword>
<proteinExistence type="predicted"/>
<organism evidence="6 7">
    <name type="scientific">Cinchona calisaya</name>
    <dbReference type="NCBI Taxonomy" id="153742"/>
    <lineage>
        <taxon>Eukaryota</taxon>
        <taxon>Viridiplantae</taxon>
        <taxon>Streptophyta</taxon>
        <taxon>Embryophyta</taxon>
        <taxon>Tracheophyta</taxon>
        <taxon>Spermatophyta</taxon>
        <taxon>Magnoliopsida</taxon>
        <taxon>eudicotyledons</taxon>
        <taxon>Gunneridae</taxon>
        <taxon>Pentapetalae</taxon>
        <taxon>asterids</taxon>
        <taxon>lamiids</taxon>
        <taxon>Gentianales</taxon>
        <taxon>Rubiaceae</taxon>
        <taxon>Cinchonoideae</taxon>
        <taxon>Cinchoneae</taxon>
        <taxon>Cinchona</taxon>
    </lineage>
</organism>
<dbReference type="Proteomes" id="UP001630127">
    <property type="component" value="Unassembled WGS sequence"/>
</dbReference>
<reference evidence="6 7" key="1">
    <citation type="submission" date="2024-11" db="EMBL/GenBank/DDBJ databases">
        <title>A near-complete genome assembly of Cinchona calisaya.</title>
        <authorList>
            <person name="Lian D.C."/>
            <person name="Zhao X.W."/>
            <person name="Wei L."/>
        </authorList>
    </citation>
    <scope>NUCLEOTIDE SEQUENCE [LARGE SCALE GENOMIC DNA]</scope>
    <source>
        <tissue evidence="6">Nenye</tissue>
    </source>
</reference>
<name>A0ABD3A3N3_9GENT</name>
<evidence type="ECO:0000256" key="3">
    <source>
        <dbReference type="PROSITE-ProRule" id="PRU00357"/>
    </source>
</evidence>
<dbReference type="PROSITE" id="PS51017">
    <property type="entry name" value="CCT"/>
    <property type="match status" value="1"/>
</dbReference>